<comment type="caution">
    <text evidence="2">The sequence shown here is derived from an EMBL/GenBank/DDBJ whole genome shotgun (WGS) entry which is preliminary data.</text>
</comment>
<dbReference type="EMBL" id="CAAALY010000878">
    <property type="protein sequence ID" value="VEL07029.1"/>
    <property type="molecule type" value="Genomic_DNA"/>
</dbReference>
<feature type="region of interest" description="Disordered" evidence="1">
    <location>
        <begin position="11"/>
        <end position="37"/>
    </location>
</feature>
<reference evidence="2" key="1">
    <citation type="submission" date="2018-11" db="EMBL/GenBank/DDBJ databases">
        <authorList>
            <consortium name="Pathogen Informatics"/>
        </authorList>
    </citation>
    <scope>NUCLEOTIDE SEQUENCE</scope>
</reference>
<dbReference type="AlphaFoldDB" id="A0A448WAD9"/>
<protein>
    <submittedName>
        <fullName evidence="2">Uncharacterized protein</fullName>
    </submittedName>
</protein>
<feature type="non-terminal residue" evidence="2">
    <location>
        <position position="37"/>
    </location>
</feature>
<dbReference type="Proteomes" id="UP000784294">
    <property type="component" value="Unassembled WGS sequence"/>
</dbReference>
<evidence type="ECO:0000256" key="1">
    <source>
        <dbReference type="SAM" id="MobiDB-lite"/>
    </source>
</evidence>
<proteinExistence type="predicted"/>
<accession>A0A448WAD9</accession>
<evidence type="ECO:0000313" key="2">
    <source>
        <dbReference type="EMBL" id="VEL07029.1"/>
    </source>
</evidence>
<sequence>MVLRVARITEDAGEASGSVPRPRSDYGNDHACIGLRN</sequence>
<keyword evidence="3" id="KW-1185">Reference proteome</keyword>
<evidence type="ECO:0000313" key="3">
    <source>
        <dbReference type="Proteomes" id="UP000784294"/>
    </source>
</evidence>
<name>A0A448WAD9_9PLAT</name>
<gene>
    <name evidence="2" type="ORF">PXEA_LOCUS469</name>
</gene>
<organism evidence="2 3">
    <name type="scientific">Protopolystoma xenopodis</name>
    <dbReference type="NCBI Taxonomy" id="117903"/>
    <lineage>
        <taxon>Eukaryota</taxon>
        <taxon>Metazoa</taxon>
        <taxon>Spiralia</taxon>
        <taxon>Lophotrochozoa</taxon>
        <taxon>Platyhelminthes</taxon>
        <taxon>Monogenea</taxon>
        <taxon>Polyopisthocotylea</taxon>
        <taxon>Polystomatidea</taxon>
        <taxon>Polystomatidae</taxon>
        <taxon>Protopolystoma</taxon>
    </lineage>
</organism>